<dbReference type="Pfam" id="PF26262">
    <property type="entry name" value="DUF8066"/>
    <property type="match status" value="1"/>
</dbReference>
<accession>A0A6M4ITU5</accession>
<organism evidence="2 3">
    <name type="scientific">Gemmatimonas groenlandica</name>
    <dbReference type="NCBI Taxonomy" id="2732249"/>
    <lineage>
        <taxon>Bacteria</taxon>
        <taxon>Pseudomonadati</taxon>
        <taxon>Gemmatimonadota</taxon>
        <taxon>Gemmatimonadia</taxon>
        <taxon>Gemmatimonadales</taxon>
        <taxon>Gemmatimonadaceae</taxon>
        <taxon>Gemmatimonas</taxon>
    </lineage>
</organism>
<protein>
    <recommendedName>
        <fullName evidence="4">CcmD family protein</fullName>
    </recommendedName>
</protein>
<dbReference type="Proteomes" id="UP000500938">
    <property type="component" value="Chromosome"/>
</dbReference>
<evidence type="ECO:0000313" key="2">
    <source>
        <dbReference type="EMBL" id="QJR37625.1"/>
    </source>
</evidence>
<sequence>MENIGVGGMLLLYWGVVLGVIVAVLNAVWRVVRAHERIASALESIAAKR</sequence>
<keyword evidence="1" id="KW-0472">Membrane</keyword>
<proteinExistence type="predicted"/>
<dbReference type="AlphaFoldDB" id="A0A6M4ITU5"/>
<keyword evidence="3" id="KW-1185">Reference proteome</keyword>
<evidence type="ECO:0000256" key="1">
    <source>
        <dbReference type="SAM" id="Phobius"/>
    </source>
</evidence>
<dbReference type="RefSeq" id="WP_171227060.1">
    <property type="nucleotide sequence ID" value="NZ_CP053085.1"/>
</dbReference>
<dbReference type="EMBL" id="CP053085">
    <property type="protein sequence ID" value="QJR37625.1"/>
    <property type="molecule type" value="Genomic_DNA"/>
</dbReference>
<gene>
    <name evidence="2" type="ORF">HKW67_19930</name>
</gene>
<name>A0A6M4ITU5_9BACT</name>
<evidence type="ECO:0000313" key="3">
    <source>
        <dbReference type="Proteomes" id="UP000500938"/>
    </source>
</evidence>
<reference evidence="2 3" key="1">
    <citation type="submission" date="2020-05" db="EMBL/GenBank/DDBJ databases">
        <title>Complete genome sequence of Gemmatimonas greenlandica TET16.</title>
        <authorList>
            <person name="Zeng Y."/>
        </authorList>
    </citation>
    <scope>NUCLEOTIDE SEQUENCE [LARGE SCALE GENOMIC DNA]</scope>
    <source>
        <strain evidence="2 3">TET16</strain>
    </source>
</reference>
<evidence type="ECO:0008006" key="4">
    <source>
        <dbReference type="Google" id="ProtNLM"/>
    </source>
</evidence>
<dbReference type="InterPro" id="IPR058379">
    <property type="entry name" value="DUF8066"/>
</dbReference>
<feature type="transmembrane region" description="Helical" evidence="1">
    <location>
        <begin position="12"/>
        <end position="32"/>
    </location>
</feature>
<keyword evidence="1" id="KW-0812">Transmembrane</keyword>
<keyword evidence="1" id="KW-1133">Transmembrane helix</keyword>
<dbReference type="KEGG" id="ggr:HKW67_19930"/>